<name>A0A494T799_SPHPE</name>
<organism evidence="1 2">
    <name type="scientific">Sphingomonas paeninsulae</name>
    <dbReference type="NCBI Taxonomy" id="2319844"/>
    <lineage>
        <taxon>Bacteria</taxon>
        <taxon>Pseudomonadati</taxon>
        <taxon>Pseudomonadota</taxon>
        <taxon>Alphaproteobacteria</taxon>
        <taxon>Sphingomonadales</taxon>
        <taxon>Sphingomonadaceae</taxon>
        <taxon>Sphingomonas</taxon>
    </lineage>
</organism>
<dbReference type="Proteomes" id="UP000276254">
    <property type="component" value="Plasmid unnamed1"/>
</dbReference>
<dbReference type="OrthoDB" id="7277848at2"/>
<keyword evidence="2" id="KW-1185">Reference proteome</keyword>
<proteinExistence type="predicted"/>
<keyword evidence="1" id="KW-0614">Plasmid</keyword>
<accession>A0A494T799</accession>
<protein>
    <submittedName>
        <fullName evidence="1">Uncharacterized protein</fullName>
    </submittedName>
</protein>
<sequence>MAEIYRRQISELHERLFDDEDKGEAVEVLRKLIDEVVLIPEGNELTIALRGDLAAILTFASNKKGPVPFRSPSLWAICYRRYRWLRE</sequence>
<gene>
    <name evidence="1" type="ORF">D3Y57_01230</name>
</gene>
<evidence type="ECO:0000313" key="2">
    <source>
        <dbReference type="Proteomes" id="UP000276254"/>
    </source>
</evidence>
<geneLocation type="plasmid" evidence="1">
    <name>unnamed1</name>
</geneLocation>
<reference evidence="1 2" key="1">
    <citation type="submission" date="2018-09" db="EMBL/GenBank/DDBJ databases">
        <title>Sphingomonas peninsula sp. nov., isolated from fildes peninsula, Antarctic soil.</title>
        <authorList>
            <person name="Yingchao G."/>
        </authorList>
    </citation>
    <scope>NUCLEOTIDE SEQUENCE [LARGE SCALE GENOMIC DNA]</scope>
    <source>
        <strain evidence="1 2">YZ-8</strain>
        <plasmid evidence="1 2">unnamed1</plasmid>
    </source>
</reference>
<dbReference type="AlphaFoldDB" id="A0A494T799"/>
<dbReference type="EMBL" id="CP032828">
    <property type="protein sequence ID" value="AYJ84760.1"/>
    <property type="molecule type" value="Genomic_DNA"/>
</dbReference>
<dbReference type="KEGG" id="spha:D3Y57_01230"/>
<evidence type="ECO:0000313" key="1">
    <source>
        <dbReference type="EMBL" id="AYJ84760.1"/>
    </source>
</evidence>